<geneLocation type="plasmid" evidence="1">
    <name>p1</name>
</geneLocation>
<evidence type="ECO:0000313" key="1">
    <source>
        <dbReference type="EMBL" id="WNZ28129.1"/>
    </source>
</evidence>
<accession>A0AA96WMP0</accession>
<proteinExistence type="predicted"/>
<dbReference type="Gene3D" id="3.30.420.40">
    <property type="match status" value="2"/>
</dbReference>
<keyword evidence="1" id="KW-0614">Plasmid</keyword>
<dbReference type="AlphaFoldDB" id="A0AA96WMP0"/>
<reference evidence="1" key="1">
    <citation type="submission" date="2020-05" db="EMBL/GenBank/DDBJ databases">
        <authorList>
            <person name="Zhu T."/>
            <person name="Keshari N."/>
            <person name="Lu X."/>
        </authorList>
    </citation>
    <scope>NUCLEOTIDE SEQUENCE</scope>
    <source>
        <strain evidence="1">NK1-12</strain>
        <plasmid evidence="1">p1</plasmid>
    </source>
</reference>
<dbReference type="EMBL" id="CP053588">
    <property type="protein sequence ID" value="WNZ28129.1"/>
    <property type="molecule type" value="Genomic_DNA"/>
</dbReference>
<sequence length="376" mass="42618">MSDLTLTFDPGSSLSKVIYHLTDGKPRLLLMEPEVIELSLDSITTHLKTRGNIGITRSEDDAWLQCVDSKQCQVVGYLARPFLATVRMNEVKYERALYKVLAAVGAISQQTNLPRKFSVAISALLPYSEYQNAQRLQQLLKQHLKNYSFRGERLQVKLEAFECRPEGGGLAMARVMQNGAEWFQQQTLAVLMFGHRNTSLLLFERGKLAIGNTTDLGFHQLVDKVLHRTSGQNADALTSVIYAIGNEITPTNAQVQHLVKTRSPTEQKLEREQIVTAILTAKEEYWSRLQDWLDTVLPNVTEVIISGGAALYLHDELEAYFNRTPTYWGTDLQRRLQELLELDYRSNRPDAEALSFRLVDAFGMYCDFVEQLAEVA</sequence>
<gene>
    <name evidence="1" type="ORF">HJG54_35095</name>
</gene>
<name>A0AA96WMP0_9CYAN</name>
<organism evidence="1">
    <name type="scientific">Leptolyngbya sp. NK1-12</name>
    <dbReference type="NCBI Taxonomy" id="2547451"/>
    <lineage>
        <taxon>Bacteria</taxon>
        <taxon>Bacillati</taxon>
        <taxon>Cyanobacteriota</taxon>
        <taxon>Cyanophyceae</taxon>
        <taxon>Leptolyngbyales</taxon>
        <taxon>Leptolyngbyaceae</taxon>
        <taxon>Leptolyngbya group</taxon>
        <taxon>Leptolyngbya</taxon>
    </lineage>
</organism>
<dbReference type="RefSeq" id="WP_316437162.1">
    <property type="nucleotide sequence ID" value="NZ_CP053588.1"/>
</dbReference>
<dbReference type="CDD" id="cd10227">
    <property type="entry name" value="ASKHA_NBD_ParM-like"/>
    <property type="match status" value="1"/>
</dbReference>
<protein>
    <submittedName>
        <fullName evidence="1">ParM/StbA family protein</fullName>
    </submittedName>
</protein>